<comment type="catalytic activity">
    <reaction evidence="5">
        <text>adenine + H2O + H(+) = hypoxanthine + NH4(+)</text>
        <dbReference type="Rhea" id="RHEA:23688"/>
        <dbReference type="ChEBI" id="CHEBI:15377"/>
        <dbReference type="ChEBI" id="CHEBI:15378"/>
        <dbReference type="ChEBI" id="CHEBI:16708"/>
        <dbReference type="ChEBI" id="CHEBI:17368"/>
        <dbReference type="ChEBI" id="CHEBI:28938"/>
        <dbReference type="EC" id="3.5.4.2"/>
    </reaction>
</comment>
<evidence type="ECO:0000256" key="3">
    <source>
        <dbReference type="ARBA" id="ARBA00022801"/>
    </source>
</evidence>
<dbReference type="Gene3D" id="3.20.20.140">
    <property type="entry name" value="Metal-dependent hydrolases"/>
    <property type="match status" value="1"/>
</dbReference>
<dbReference type="InterPro" id="IPR006650">
    <property type="entry name" value="A/AMP_deam_AS"/>
</dbReference>
<keyword evidence="5" id="KW-0546">Nucleotide metabolism</keyword>
<dbReference type="GO" id="GO:0008270">
    <property type="term" value="F:zinc ion binding"/>
    <property type="evidence" value="ECO:0007669"/>
    <property type="project" value="UniProtKB-UniRule"/>
</dbReference>
<sequence>MSTDVTRDFAFGLPKAELHLHLEGTLEPDLKLALARKNGVDIGQSTVEEVQATYRFNDLTSFLAVYYPAMDVLQDEDDFHDLAAAYFERARANGVVRAECFFDPQAHTSRGIAIETVIRGYHRAVVEAREAGLSADLILCFLRDMSAESALETLQAALPYKDMFIGVGLDSDERDNPPTKFAEVFALAREAGLHVTMHCDIDQVGSIDNIRAALTELGAERLDHGTNIVEDPELVAYARDHGIGLTSCPLSNSFVTEEMKGKEIVELTAAGVKVSVNSDDPAYFGGYVGDNYLALAERFDLGRADLERIARNSIEIAWISDDEKAELLARVDRFVSEN</sequence>
<comment type="similarity">
    <text evidence="5">Belongs to the metallo-dependent hydrolases superfamily. Adenosine and AMP deaminases family. Adenine deaminase type 2 subfamily.</text>
</comment>
<dbReference type="InterPro" id="IPR032466">
    <property type="entry name" value="Metal_Hydrolase"/>
</dbReference>
<feature type="binding site" evidence="5">
    <location>
        <position position="279"/>
    </location>
    <ligand>
        <name>Zn(2+)</name>
        <dbReference type="ChEBI" id="CHEBI:29105"/>
        <note>catalytic</note>
    </ligand>
</feature>
<dbReference type="PANTHER" id="PTHR43114">
    <property type="entry name" value="ADENINE DEAMINASE"/>
    <property type="match status" value="1"/>
</dbReference>
<feature type="binding site" evidence="5">
    <location>
        <position position="198"/>
    </location>
    <ligand>
        <name>Zn(2+)</name>
        <dbReference type="ChEBI" id="CHEBI:29105"/>
        <note>catalytic</note>
    </ligand>
</feature>
<evidence type="ECO:0000313" key="7">
    <source>
        <dbReference type="EMBL" id="KSW11112.1"/>
    </source>
</evidence>
<evidence type="ECO:0000259" key="6">
    <source>
        <dbReference type="Pfam" id="PF00962"/>
    </source>
</evidence>
<dbReference type="EMBL" id="LLVT01000002">
    <property type="protein sequence ID" value="KSW11112.1"/>
    <property type="molecule type" value="Genomic_DNA"/>
</dbReference>
<evidence type="ECO:0000256" key="1">
    <source>
        <dbReference type="ARBA" id="ARBA00022490"/>
    </source>
</evidence>
<gene>
    <name evidence="7" type="ORF">APY09_06525</name>
</gene>
<dbReference type="InterPro" id="IPR001365">
    <property type="entry name" value="A_deaminase_dom"/>
</dbReference>
<dbReference type="GO" id="GO:0005829">
    <property type="term" value="C:cytosol"/>
    <property type="evidence" value="ECO:0007669"/>
    <property type="project" value="TreeGrafter"/>
</dbReference>
<comment type="function">
    <text evidence="5">Catalyzes the hydrolytic deamination of adenine to hypoxanthine. Plays an important role in the purine salvage pathway and in nitrogen catabolism.</text>
</comment>
<dbReference type="CDD" id="cd01320">
    <property type="entry name" value="ADA"/>
    <property type="match status" value="1"/>
</dbReference>
<dbReference type="SUPFAM" id="SSF51556">
    <property type="entry name" value="Metallo-dependent hydrolases"/>
    <property type="match status" value="1"/>
</dbReference>
<name>A0A0V8RT02_9ACTO</name>
<keyword evidence="3 5" id="KW-0378">Hydrolase</keyword>
<dbReference type="GO" id="GO:0009168">
    <property type="term" value="P:purine ribonucleoside monophosphate biosynthetic process"/>
    <property type="evidence" value="ECO:0007669"/>
    <property type="project" value="InterPro"/>
</dbReference>
<protein>
    <recommendedName>
        <fullName evidence="5">Adenine deaminase</fullName>
        <shortName evidence="5">ADE</shortName>
        <ecNumber evidence="5">3.5.4.2</ecNumber>
    </recommendedName>
    <alternativeName>
        <fullName evidence="5">Adenine aminohydrolase</fullName>
        <shortName evidence="5">AAH</shortName>
    </alternativeName>
</protein>
<dbReference type="Pfam" id="PF00962">
    <property type="entry name" value="A_deaminase"/>
    <property type="match status" value="1"/>
</dbReference>
<comment type="caution">
    <text evidence="7">The sequence shown here is derived from an EMBL/GenBank/DDBJ whole genome shotgun (WGS) entry which is preliminary data.</text>
</comment>
<feature type="binding site" evidence="5">
    <location>
        <position position="280"/>
    </location>
    <ligand>
        <name>substrate</name>
    </ligand>
</feature>
<dbReference type="OrthoDB" id="105475at2"/>
<dbReference type="GO" id="GO:0009117">
    <property type="term" value="P:nucleotide metabolic process"/>
    <property type="evidence" value="ECO:0007669"/>
    <property type="project" value="UniProtKB-KW"/>
</dbReference>
<feature type="binding site" evidence="5">
    <location>
        <position position="19"/>
    </location>
    <ligand>
        <name>Zn(2+)</name>
        <dbReference type="ChEBI" id="CHEBI:29105"/>
        <note>catalytic</note>
    </ligand>
</feature>
<evidence type="ECO:0000256" key="4">
    <source>
        <dbReference type="ARBA" id="ARBA00022833"/>
    </source>
</evidence>
<dbReference type="PANTHER" id="PTHR43114:SF7">
    <property type="entry name" value="ADENOSINE DEAMINASE DOMAIN-CONTAINING PROTEIN"/>
    <property type="match status" value="1"/>
</dbReference>
<dbReference type="InterPro" id="IPR006330">
    <property type="entry name" value="Ado/ade_deaminase"/>
</dbReference>
<dbReference type="EC" id="3.5.4.2" evidence="5"/>
<organism evidence="7 8">
    <name type="scientific">Schaalia odontolytica</name>
    <dbReference type="NCBI Taxonomy" id="1660"/>
    <lineage>
        <taxon>Bacteria</taxon>
        <taxon>Bacillati</taxon>
        <taxon>Actinomycetota</taxon>
        <taxon>Actinomycetes</taxon>
        <taxon>Actinomycetales</taxon>
        <taxon>Actinomycetaceae</taxon>
        <taxon>Schaalia</taxon>
    </lineage>
</organism>
<evidence type="ECO:0000313" key="8">
    <source>
        <dbReference type="Proteomes" id="UP000054686"/>
    </source>
</evidence>
<dbReference type="Proteomes" id="UP000054686">
    <property type="component" value="Unassembled WGS sequence"/>
</dbReference>
<dbReference type="RefSeq" id="WP_060566889.1">
    <property type="nucleotide sequence ID" value="NZ_CP040006.1"/>
</dbReference>
<dbReference type="InterPro" id="IPR028892">
    <property type="entry name" value="ADE"/>
</dbReference>
<comment type="caution">
    <text evidence="5">Lacks conserved residue(s) required for the propagation of feature annotation.</text>
</comment>
<dbReference type="NCBIfam" id="TIGR01430">
    <property type="entry name" value="aden_deam"/>
    <property type="match status" value="1"/>
</dbReference>
<keyword evidence="1" id="KW-0963">Cytoplasm</keyword>
<dbReference type="AlphaFoldDB" id="A0A0V8RT02"/>
<evidence type="ECO:0000256" key="5">
    <source>
        <dbReference type="HAMAP-Rule" id="MF_01962"/>
    </source>
</evidence>
<feature type="domain" description="Adenosine deaminase" evidence="6">
    <location>
        <begin position="14"/>
        <end position="333"/>
    </location>
</feature>
<dbReference type="PROSITE" id="PS00485">
    <property type="entry name" value="A_DEAMINASE"/>
    <property type="match status" value="1"/>
</dbReference>
<comment type="cofactor">
    <cofactor evidence="5">
        <name>Zn(2+)</name>
        <dbReference type="ChEBI" id="CHEBI:29105"/>
    </cofactor>
    <text evidence="5">Binds 1 zinc ion per subunit.</text>
</comment>
<reference evidence="7 8" key="1">
    <citation type="submission" date="2015-10" db="EMBL/GenBank/DDBJ databases">
        <title>Draft Genome of Actinomyces odontolyticus subsp. actinosynbacter strain XH001.</title>
        <authorList>
            <person name="Mclean J.S."/>
            <person name="He X."/>
        </authorList>
    </citation>
    <scope>NUCLEOTIDE SEQUENCE [LARGE SCALE GENOMIC DNA]</scope>
    <source>
        <strain evidence="7 8">XH001</strain>
    </source>
</reference>
<accession>A0A0V8RT02</accession>
<keyword evidence="2 5" id="KW-0479">Metal-binding</keyword>
<keyword evidence="4 5" id="KW-0862">Zinc</keyword>
<dbReference type="HAMAP" id="MF_01962">
    <property type="entry name" value="Adenine_deaminase"/>
    <property type="match status" value="1"/>
</dbReference>
<dbReference type="GO" id="GO:0006146">
    <property type="term" value="P:adenine catabolic process"/>
    <property type="evidence" value="ECO:0007669"/>
    <property type="project" value="UniProtKB-UniRule"/>
</dbReference>
<evidence type="ECO:0000256" key="2">
    <source>
        <dbReference type="ARBA" id="ARBA00022723"/>
    </source>
</evidence>
<dbReference type="GO" id="GO:0043103">
    <property type="term" value="P:hypoxanthine salvage"/>
    <property type="evidence" value="ECO:0007669"/>
    <property type="project" value="UniProtKB-UniRule"/>
</dbReference>
<feature type="binding site" evidence="5">
    <location>
        <position position="21"/>
    </location>
    <ligand>
        <name>Zn(2+)</name>
        <dbReference type="ChEBI" id="CHEBI:29105"/>
        <note>catalytic</note>
    </ligand>
</feature>
<dbReference type="GO" id="GO:0000034">
    <property type="term" value="F:adenine deaminase activity"/>
    <property type="evidence" value="ECO:0007669"/>
    <property type="project" value="UniProtKB-UniRule"/>
</dbReference>
<feature type="site" description="Important for catalytic activity" evidence="5">
    <location>
        <position position="224"/>
    </location>
</feature>
<proteinExistence type="inferred from homology"/>